<dbReference type="Proteomes" id="UP000215914">
    <property type="component" value="Unassembled WGS sequence"/>
</dbReference>
<keyword evidence="2" id="KW-1185">Reference proteome</keyword>
<dbReference type="AlphaFoldDB" id="A0A9K3J8Q6"/>
<proteinExistence type="predicted"/>
<gene>
    <name evidence="1" type="ORF">HanXRQr2_Chr04g0170341</name>
</gene>
<reference evidence="1" key="2">
    <citation type="submission" date="2020-06" db="EMBL/GenBank/DDBJ databases">
        <title>Helianthus annuus Genome sequencing and assembly Release 2.</title>
        <authorList>
            <person name="Gouzy J."/>
            <person name="Langlade N."/>
            <person name="Munos S."/>
        </authorList>
    </citation>
    <scope>NUCLEOTIDE SEQUENCE</scope>
    <source>
        <tissue evidence="1">Leaves</tissue>
    </source>
</reference>
<reference evidence="1" key="1">
    <citation type="journal article" date="2017" name="Nature">
        <title>The sunflower genome provides insights into oil metabolism, flowering and Asterid evolution.</title>
        <authorList>
            <person name="Badouin H."/>
            <person name="Gouzy J."/>
            <person name="Grassa C.J."/>
            <person name="Murat F."/>
            <person name="Staton S.E."/>
            <person name="Cottret L."/>
            <person name="Lelandais-Briere C."/>
            <person name="Owens G.L."/>
            <person name="Carrere S."/>
            <person name="Mayjonade B."/>
            <person name="Legrand L."/>
            <person name="Gill N."/>
            <person name="Kane N.C."/>
            <person name="Bowers J.E."/>
            <person name="Hubner S."/>
            <person name="Bellec A."/>
            <person name="Berard A."/>
            <person name="Berges H."/>
            <person name="Blanchet N."/>
            <person name="Boniface M.C."/>
            <person name="Brunel D."/>
            <person name="Catrice O."/>
            <person name="Chaidir N."/>
            <person name="Claudel C."/>
            <person name="Donnadieu C."/>
            <person name="Faraut T."/>
            <person name="Fievet G."/>
            <person name="Helmstetter N."/>
            <person name="King M."/>
            <person name="Knapp S.J."/>
            <person name="Lai Z."/>
            <person name="Le Paslier M.C."/>
            <person name="Lippi Y."/>
            <person name="Lorenzon L."/>
            <person name="Mandel J.R."/>
            <person name="Marage G."/>
            <person name="Marchand G."/>
            <person name="Marquand E."/>
            <person name="Bret-Mestries E."/>
            <person name="Morien E."/>
            <person name="Nambeesan S."/>
            <person name="Nguyen T."/>
            <person name="Pegot-Espagnet P."/>
            <person name="Pouilly N."/>
            <person name="Raftis F."/>
            <person name="Sallet E."/>
            <person name="Schiex T."/>
            <person name="Thomas J."/>
            <person name="Vandecasteele C."/>
            <person name="Vares D."/>
            <person name="Vear F."/>
            <person name="Vautrin S."/>
            <person name="Crespi M."/>
            <person name="Mangin B."/>
            <person name="Burke J.M."/>
            <person name="Salse J."/>
            <person name="Munos S."/>
            <person name="Vincourt P."/>
            <person name="Rieseberg L.H."/>
            <person name="Langlade N.B."/>
        </authorList>
    </citation>
    <scope>NUCLEOTIDE SEQUENCE</scope>
    <source>
        <tissue evidence="1">Leaves</tissue>
    </source>
</reference>
<sequence length="92" mass="10355">MMLTRMSRKAKPVVRAKSGAKYFSSCDAALWRIFDPDFKGKVELLACADGEEGFNFTILDNFRISNREAMEAALSPGKGIIDILPYMFRKIS</sequence>
<accession>A0A9K3J8Q6</accession>
<name>A0A9K3J8Q6_HELAN</name>
<dbReference type="EMBL" id="MNCJ02000319">
    <property type="protein sequence ID" value="KAF5810509.1"/>
    <property type="molecule type" value="Genomic_DNA"/>
</dbReference>
<organism evidence="1 2">
    <name type="scientific">Helianthus annuus</name>
    <name type="common">Common sunflower</name>
    <dbReference type="NCBI Taxonomy" id="4232"/>
    <lineage>
        <taxon>Eukaryota</taxon>
        <taxon>Viridiplantae</taxon>
        <taxon>Streptophyta</taxon>
        <taxon>Embryophyta</taxon>
        <taxon>Tracheophyta</taxon>
        <taxon>Spermatophyta</taxon>
        <taxon>Magnoliopsida</taxon>
        <taxon>eudicotyledons</taxon>
        <taxon>Gunneridae</taxon>
        <taxon>Pentapetalae</taxon>
        <taxon>asterids</taxon>
        <taxon>campanulids</taxon>
        <taxon>Asterales</taxon>
        <taxon>Asteraceae</taxon>
        <taxon>Asteroideae</taxon>
        <taxon>Heliantheae alliance</taxon>
        <taxon>Heliantheae</taxon>
        <taxon>Helianthus</taxon>
    </lineage>
</organism>
<evidence type="ECO:0000313" key="2">
    <source>
        <dbReference type="Proteomes" id="UP000215914"/>
    </source>
</evidence>
<dbReference type="Gramene" id="mRNA:HanXRQr2_Chr04g0170341">
    <property type="protein sequence ID" value="mRNA:HanXRQr2_Chr04g0170341"/>
    <property type="gene ID" value="HanXRQr2_Chr04g0170341"/>
</dbReference>
<protein>
    <submittedName>
        <fullName evidence="1">Uncharacterized protein</fullName>
    </submittedName>
</protein>
<comment type="caution">
    <text evidence="1">The sequence shown here is derived from an EMBL/GenBank/DDBJ whole genome shotgun (WGS) entry which is preliminary data.</text>
</comment>
<evidence type="ECO:0000313" key="1">
    <source>
        <dbReference type="EMBL" id="KAF5810509.1"/>
    </source>
</evidence>